<evidence type="ECO:0008006" key="5">
    <source>
        <dbReference type="Google" id="ProtNLM"/>
    </source>
</evidence>
<dbReference type="PANTHER" id="PTHR34883:SF15">
    <property type="entry name" value="EXTRACELLULAR SERINE-RICH PROTEIN"/>
    <property type="match status" value="1"/>
</dbReference>
<dbReference type="OrthoDB" id="5415867at2759"/>
<dbReference type="InterPro" id="IPR052953">
    <property type="entry name" value="Ser-rich/MCO-related"/>
</dbReference>
<dbReference type="PANTHER" id="PTHR34883">
    <property type="entry name" value="SERINE-RICH PROTEIN, PUTATIVE-RELATED-RELATED"/>
    <property type="match status" value="1"/>
</dbReference>
<feature type="region of interest" description="Disordered" evidence="1">
    <location>
        <begin position="276"/>
        <end position="382"/>
    </location>
</feature>
<dbReference type="EMBL" id="JAGPNK010000007">
    <property type="protein sequence ID" value="KAH7318055.1"/>
    <property type="molecule type" value="Genomic_DNA"/>
</dbReference>
<reference evidence="3" key="1">
    <citation type="journal article" date="2021" name="Nat. Commun.">
        <title>Genetic determinants of endophytism in the Arabidopsis root mycobiome.</title>
        <authorList>
            <person name="Mesny F."/>
            <person name="Miyauchi S."/>
            <person name="Thiergart T."/>
            <person name="Pickel B."/>
            <person name="Atanasova L."/>
            <person name="Karlsson M."/>
            <person name="Huettel B."/>
            <person name="Barry K.W."/>
            <person name="Haridas S."/>
            <person name="Chen C."/>
            <person name="Bauer D."/>
            <person name="Andreopoulos W."/>
            <person name="Pangilinan J."/>
            <person name="LaButti K."/>
            <person name="Riley R."/>
            <person name="Lipzen A."/>
            <person name="Clum A."/>
            <person name="Drula E."/>
            <person name="Henrissat B."/>
            <person name="Kohler A."/>
            <person name="Grigoriev I.V."/>
            <person name="Martin F.M."/>
            <person name="Hacquard S."/>
        </authorList>
    </citation>
    <scope>NUCLEOTIDE SEQUENCE</scope>
    <source>
        <strain evidence="3">MPI-CAGE-CH-0235</strain>
    </source>
</reference>
<evidence type="ECO:0000313" key="3">
    <source>
        <dbReference type="EMBL" id="KAH7318055.1"/>
    </source>
</evidence>
<comment type="caution">
    <text evidence="3">The sequence shown here is derived from an EMBL/GenBank/DDBJ whole genome shotgun (WGS) entry which is preliminary data.</text>
</comment>
<proteinExistence type="predicted"/>
<keyword evidence="2" id="KW-0732">Signal</keyword>
<evidence type="ECO:0000256" key="1">
    <source>
        <dbReference type="SAM" id="MobiDB-lite"/>
    </source>
</evidence>
<evidence type="ECO:0000256" key="2">
    <source>
        <dbReference type="SAM" id="SignalP"/>
    </source>
</evidence>
<feature type="compositionally biased region" description="Pro residues" evidence="1">
    <location>
        <begin position="318"/>
        <end position="340"/>
    </location>
</feature>
<dbReference type="Gene3D" id="2.60.40.420">
    <property type="entry name" value="Cupredoxins - blue copper proteins"/>
    <property type="match status" value="2"/>
</dbReference>
<protein>
    <recommendedName>
        <fullName evidence="5">Phytocyanin domain-containing protein</fullName>
    </recommendedName>
</protein>
<dbReference type="Proteomes" id="UP000813444">
    <property type="component" value="Unassembled WGS sequence"/>
</dbReference>
<feature type="signal peptide" evidence="2">
    <location>
        <begin position="1"/>
        <end position="19"/>
    </location>
</feature>
<organism evidence="3 4">
    <name type="scientific">Stachybotrys elegans</name>
    <dbReference type="NCBI Taxonomy" id="80388"/>
    <lineage>
        <taxon>Eukaryota</taxon>
        <taxon>Fungi</taxon>
        <taxon>Dikarya</taxon>
        <taxon>Ascomycota</taxon>
        <taxon>Pezizomycotina</taxon>
        <taxon>Sordariomycetes</taxon>
        <taxon>Hypocreomycetidae</taxon>
        <taxon>Hypocreales</taxon>
        <taxon>Stachybotryaceae</taxon>
        <taxon>Stachybotrys</taxon>
    </lineage>
</organism>
<name>A0A8K0WRH7_9HYPO</name>
<gene>
    <name evidence="3" type="ORF">B0I35DRAFT_478593</name>
</gene>
<dbReference type="InterPro" id="IPR008972">
    <property type="entry name" value="Cupredoxin"/>
</dbReference>
<accession>A0A8K0WRH7</accession>
<dbReference type="SUPFAM" id="SSF49503">
    <property type="entry name" value="Cupredoxins"/>
    <property type="match status" value="2"/>
</dbReference>
<evidence type="ECO:0000313" key="4">
    <source>
        <dbReference type="Proteomes" id="UP000813444"/>
    </source>
</evidence>
<feature type="chain" id="PRO_5035450666" description="Phytocyanin domain-containing protein" evidence="2">
    <location>
        <begin position="20"/>
        <end position="680"/>
    </location>
</feature>
<keyword evidence="4" id="KW-1185">Reference proteome</keyword>
<dbReference type="AlphaFoldDB" id="A0A8K0WRH7"/>
<dbReference type="CDD" id="cd00920">
    <property type="entry name" value="Cupredoxin"/>
    <property type="match status" value="2"/>
</dbReference>
<sequence>MAILTISTAILLGLSGALAEHFNVNVGKGGELRFDPEHIQAAPGDTITYHFFSRNHAVAESNFDHPCQYTEGGIFSGFVPTASESDPDPTTFTVTVHDEEPVWLYCPQLNGGHCQKGMVHAINPPDSGDRNLHAYRERASSAPNSTVPADGRPYGGERVVHVQVGVDGEFVFSPNEFNATTGTFVEFAFNPKNHTVTQSSFDKPCVPLENGFHSGFVPTEDSPSDVKFKIEIANDHPVWFYCAQGNHCKQGMVGSINAPVQGDKTFDAFRRLASHVESPSIPGPVAGQGGELEGGKTQHPTPPSGNEENGGEGQQPPSGNPPSGNPPADNPPSDNPPADNPPAGNDDEQDLGDSQNPPTWAGWEQDYLNTIPKPGEADNNQHLVDMAGGGAIAAYGWPDSITDSAVKYLQLLNWFDNIILELLMAGYQRLHSGDWQGAYPRTIVDAIGAMAAQGYMIRTAATDSLQHYNKPTMELCKYNLDLANVDDFLGKVLYAVLMEIGLLLDLAAKFAETDRWLVPVTASSLGVRARMAAVINLMQNHPAAASPREAYLPAEFVYSYTRQHYISICGTGEDGWAEPWAEPLPNLEIDRTDKSNHGKHRVTNIYLKLEDSWARDRDLWVAYMGPWGSVRYSPVDDAGKSEVPANLWGHVWIVLTHKRDVPITDLYGASVAGPQLLWIG</sequence>